<dbReference type="EMBL" id="JAHRIP010069641">
    <property type="protein sequence ID" value="MEQ2308716.1"/>
    <property type="molecule type" value="Genomic_DNA"/>
</dbReference>
<name>A0ABV0ZT88_9TELE</name>
<sequence length="106" mass="11815">MRALTRQGSIVHTGSVCEGESICSGLTSEENILDRKAKFKLTREKPLKAKGIMGRVLLKDQELPHEPGMWKDAADLQCCCILWNVYPCMDVIKPGASRPSRLLCEL</sequence>
<evidence type="ECO:0000313" key="1">
    <source>
        <dbReference type="EMBL" id="MEQ2308716.1"/>
    </source>
</evidence>
<protein>
    <submittedName>
        <fullName evidence="1">Uncharacterized protein</fullName>
    </submittedName>
</protein>
<comment type="caution">
    <text evidence="1">The sequence shown here is derived from an EMBL/GenBank/DDBJ whole genome shotgun (WGS) entry which is preliminary data.</text>
</comment>
<reference evidence="1 2" key="1">
    <citation type="submission" date="2021-06" db="EMBL/GenBank/DDBJ databases">
        <authorList>
            <person name="Palmer J.M."/>
        </authorList>
    </citation>
    <scope>NUCLEOTIDE SEQUENCE [LARGE SCALE GENOMIC DNA]</scope>
    <source>
        <strain evidence="1 2">AS_MEX2019</strain>
        <tissue evidence="1">Muscle</tissue>
    </source>
</reference>
<evidence type="ECO:0000313" key="2">
    <source>
        <dbReference type="Proteomes" id="UP001469553"/>
    </source>
</evidence>
<proteinExistence type="predicted"/>
<accession>A0ABV0ZT88</accession>
<keyword evidence="2" id="KW-1185">Reference proteome</keyword>
<gene>
    <name evidence="1" type="ORF">AMECASPLE_031089</name>
</gene>
<dbReference type="Proteomes" id="UP001469553">
    <property type="component" value="Unassembled WGS sequence"/>
</dbReference>
<organism evidence="1 2">
    <name type="scientific">Ameca splendens</name>
    <dbReference type="NCBI Taxonomy" id="208324"/>
    <lineage>
        <taxon>Eukaryota</taxon>
        <taxon>Metazoa</taxon>
        <taxon>Chordata</taxon>
        <taxon>Craniata</taxon>
        <taxon>Vertebrata</taxon>
        <taxon>Euteleostomi</taxon>
        <taxon>Actinopterygii</taxon>
        <taxon>Neopterygii</taxon>
        <taxon>Teleostei</taxon>
        <taxon>Neoteleostei</taxon>
        <taxon>Acanthomorphata</taxon>
        <taxon>Ovalentaria</taxon>
        <taxon>Atherinomorphae</taxon>
        <taxon>Cyprinodontiformes</taxon>
        <taxon>Goodeidae</taxon>
        <taxon>Ameca</taxon>
    </lineage>
</organism>